<dbReference type="EMBL" id="NFFZ01000025">
    <property type="protein sequence ID" value="OTI55821.1"/>
    <property type="molecule type" value="Genomic_DNA"/>
</dbReference>
<organism evidence="1 2">
    <name type="scientific">Pseudomonas aeruginosa</name>
    <dbReference type="NCBI Taxonomy" id="287"/>
    <lineage>
        <taxon>Bacteria</taxon>
        <taxon>Pseudomonadati</taxon>
        <taxon>Pseudomonadota</taxon>
        <taxon>Gammaproteobacteria</taxon>
        <taxon>Pseudomonadales</taxon>
        <taxon>Pseudomonadaceae</taxon>
        <taxon>Pseudomonas</taxon>
    </lineage>
</organism>
<gene>
    <name evidence="1" type="ORF">CAZ10_31475</name>
</gene>
<comment type="caution">
    <text evidence="1">The sequence shown here is derived from an EMBL/GenBank/DDBJ whole genome shotgun (WGS) entry which is preliminary data.</text>
</comment>
<proteinExistence type="predicted"/>
<evidence type="ECO:0000313" key="1">
    <source>
        <dbReference type="EMBL" id="OTI55821.1"/>
    </source>
</evidence>
<accession>A0A233T3S6</accession>
<protein>
    <recommendedName>
        <fullName evidence="3">Phage tail assembly protein</fullName>
    </recommendedName>
</protein>
<reference evidence="1 2" key="1">
    <citation type="submission" date="2017-05" db="EMBL/GenBank/DDBJ databases">
        <authorList>
            <person name="Song R."/>
            <person name="Chenine A.L."/>
            <person name="Ruprecht R.M."/>
        </authorList>
    </citation>
    <scope>NUCLEOTIDE SEQUENCE [LARGE SCALE GENOMIC DNA]</scope>
    <source>
        <strain evidence="1 2">S567_C10_BS</strain>
    </source>
</reference>
<evidence type="ECO:0000313" key="2">
    <source>
        <dbReference type="Proteomes" id="UP000194857"/>
    </source>
</evidence>
<dbReference type="Proteomes" id="UP000194857">
    <property type="component" value="Unassembled WGS sequence"/>
</dbReference>
<dbReference type="RefSeq" id="WP_003129708.1">
    <property type="nucleotide sequence ID" value="NZ_CAADKC010000139.1"/>
</dbReference>
<sequence>MSEMTASKVVKVGEVEVIVRELSVSDVRKLMQEVSDQDLVSNVLFEDIRLSDLCLMTSVTESQINDLRPSQLAKLLDACKEVNPHFFGMLGRLTKLRDKP</sequence>
<name>A0A233T3S6_PSEAI</name>
<dbReference type="AlphaFoldDB" id="A0A233T3S6"/>
<evidence type="ECO:0008006" key="3">
    <source>
        <dbReference type="Google" id="ProtNLM"/>
    </source>
</evidence>